<feature type="region of interest" description="Disordered" evidence="8">
    <location>
        <begin position="1121"/>
        <end position="1224"/>
    </location>
</feature>
<dbReference type="SUPFAM" id="SSF56487">
    <property type="entry name" value="SRCR-like"/>
    <property type="match status" value="8"/>
</dbReference>
<evidence type="ECO:0000313" key="13">
    <source>
        <dbReference type="Proteomes" id="UP000823561"/>
    </source>
</evidence>
<feature type="compositionally biased region" description="Acidic residues" evidence="8">
    <location>
        <begin position="1139"/>
        <end position="1148"/>
    </location>
</feature>
<evidence type="ECO:0000313" key="12">
    <source>
        <dbReference type="EMBL" id="KAG5282058.1"/>
    </source>
</evidence>
<feature type="transmembrane region" description="Helical" evidence="9">
    <location>
        <begin position="1059"/>
        <end position="1079"/>
    </location>
</feature>
<feature type="disulfide bond" evidence="7">
    <location>
        <begin position="764"/>
        <end position="774"/>
    </location>
</feature>
<evidence type="ECO:0000256" key="7">
    <source>
        <dbReference type="PROSITE-ProRule" id="PRU00196"/>
    </source>
</evidence>
<evidence type="ECO:0000256" key="3">
    <source>
        <dbReference type="ARBA" id="ARBA00022729"/>
    </source>
</evidence>
<feature type="domain" description="SRCR" evidence="11">
    <location>
        <begin position="335"/>
        <end position="390"/>
    </location>
</feature>
<keyword evidence="13" id="KW-1185">Reference proteome</keyword>
<evidence type="ECO:0000256" key="9">
    <source>
        <dbReference type="SAM" id="Phobius"/>
    </source>
</evidence>
<feature type="domain" description="SRCR" evidence="11">
    <location>
        <begin position="395"/>
        <end position="494"/>
    </location>
</feature>
<feature type="disulfide bond" evidence="7">
    <location>
        <begin position="89"/>
        <end position="99"/>
    </location>
</feature>
<feature type="domain" description="SRCR" evidence="11">
    <location>
        <begin position="595"/>
        <end position="697"/>
    </location>
</feature>
<dbReference type="PROSITE" id="PS50287">
    <property type="entry name" value="SRCR_2"/>
    <property type="match status" value="9"/>
</dbReference>
<comment type="subcellular location">
    <subcellularLocation>
        <location evidence="1">Secreted</location>
    </subcellularLocation>
</comment>
<feature type="compositionally biased region" description="Acidic residues" evidence="8">
    <location>
        <begin position="1169"/>
        <end position="1196"/>
    </location>
</feature>
<dbReference type="AlphaFoldDB" id="A0AAV6H476"/>
<evidence type="ECO:0000256" key="8">
    <source>
        <dbReference type="SAM" id="MobiDB-lite"/>
    </source>
</evidence>
<feature type="disulfide bond" evidence="7">
    <location>
        <begin position="669"/>
        <end position="679"/>
    </location>
</feature>
<dbReference type="GO" id="GO:0031638">
    <property type="term" value="P:zymogen activation"/>
    <property type="evidence" value="ECO:0007669"/>
    <property type="project" value="TreeGrafter"/>
</dbReference>
<keyword evidence="3 10" id="KW-0732">Signal</keyword>
<comment type="caution">
    <text evidence="7">Lacks conserved residue(s) required for the propagation of feature annotation.</text>
</comment>
<proteinExistence type="predicted"/>
<feature type="domain" description="SRCR" evidence="11">
    <location>
        <begin position="227"/>
        <end position="339"/>
    </location>
</feature>
<dbReference type="EMBL" id="JADWDJ010000004">
    <property type="protein sequence ID" value="KAG5282058.1"/>
    <property type="molecule type" value="Genomic_DNA"/>
</dbReference>
<evidence type="ECO:0000256" key="4">
    <source>
        <dbReference type="ARBA" id="ARBA00022737"/>
    </source>
</evidence>
<evidence type="ECO:0000256" key="1">
    <source>
        <dbReference type="ARBA" id="ARBA00004613"/>
    </source>
</evidence>
<keyword evidence="6" id="KW-0325">Glycoprotein</keyword>
<feature type="disulfide bond" evidence="7">
    <location>
        <begin position="365"/>
        <end position="375"/>
    </location>
</feature>
<dbReference type="PANTHER" id="PTHR48071">
    <property type="entry name" value="SRCR DOMAIN-CONTAINING PROTEIN"/>
    <property type="match status" value="1"/>
</dbReference>
<evidence type="ECO:0000256" key="10">
    <source>
        <dbReference type="SAM" id="SignalP"/>
    </source>
</evidence>
<accession>A0AAV6H476</accession>
<dbReference type="Proteomes" id="UP000823561">
    <property type="component" value="Chromosome 4"/>
</dbReference>
<dbReference type="InterPro" id="IPR036772">
    <property type="entry name" value="SRCR-like_dom_sf"/>
</dbReference>
<dbReference type="Pfam" id="PF00530">
    <property type="entry name" value="SRCR"/>
    <property type="match status" value="4"/>
</dbReference>
<dbReference type="PRINTS" id="PR00258">
    <property type="entry name" value="SPERACTRCPTR"/>
</dbReference>
<keyword evidence="9" id="KW-0472">Membrane</keyword>
<comment type="caution">
    <text evidence="12">The sequence shown here is derived from an EMBL/GenBank/DDBJ whole genome shotgun (WGS) entry which is preliminary data.</text>
</comment>
<evidence type="ECO:0000259" key="11">
    <source>
        <dbReference type="PROSITE" id="PS50287"/>
    </source>
</evidence>
<feature type="domain" description="SRCR" evidence="11">
    <location>
        <begin position="702"/>
        <end position="792"/>
    </location>
</feature>
<evidence type="ECO:0000256" key="2">
    <source>
        <dbReference type="ARBA" id="ARBA00022525"/>
    </source>
</evidence>
<feature type="signal peptide" evidence="10">
    <location>
        <begin position="1"/>
        <end position="15"/>
    </location>
</feature>
<feature type="disulfide bond" evidence="7">
    <location>
        <begin position="195"/>
        <end position="205"/>
    </location>
</feature>
<feature type="chain" id="PRO_5043697600" description="SRCR domain-containing protein" evidence="10">
    <location>
        <begin position="16"/>
        <end position="1224"/>
    </location>
</feature>
<dbReference type="FunFam" id="3.10.250.10:FF:000004">
    <property type="entry name" value="Scavenger receptor cysteine-rich type 1 protein M130"/>
    <property type="match status" value="1"/>
</dbReference>
<evidence type="ECO:0000256" key="5">
    <source>
        <dbReference type="ARBA" id="ARBA00023157"/>
    </source>
</evidence>
<sequence>MIFLLLYLHIQTIHGQNKLILSGGSNACEGRVDVYHQGKWGHVGPINWHIENSNVVCRSLNCGTALETTFGFKDDHHLTQQVWADDIKCEGTEKHLWDCPSPTWGIVKSSHLQHVYIKCSDKPEPSLVLKGRTGCAGFVRLNTTKDNHVYLCSGDWEKHQDHAEQLCKTLSCGRATQSPVSHGFKETGKIQPYTCLRNDLSLWQCVDWTSARCVTPASVTCSKHLFFRLKGNAKVNLCSGSLEVYKDTTWQTVSSKDYRNISQHWSPNDICNQVNCRDSLTEPNETSSNVYLNCSEQVSISLKDAGQQSHCYGVVYLKKTKSEEAVCVNSEMIGRLVCRELGCGDFMFTSNKGIFQPAQWTGMSCENHAESLWHCQSDNCNKKNTAIICSESIDVRLSYGLDKCSGRVEIYYKGAWKRVRANDWKRVHSDIVCSHLQCGKGYREGHDLFVDGDALDTLELSLKAQCQSDDPIHKCLEENGRSNSQDNFIKVVCQDSQMFFVEKKSSCSGMVGVEQAGKSYSLSGQPGVWNDSAAEHVCQKMQCGHMANYSTSVNHTATDWMQLDCPVSSDNCTLRRASSITTEAAEVTCTDEVTLKLTNDNKDLEKSKRRCWGEVSVCHGDACHGVCGDVWSEKHSEMLCQDLGCGRPVTNLERKSPNTLKATVSSVHCPSKVSDLSRCRFVMNATCKVSTIYVVCSGSLKSKLSDPRDKCGGKMEAFLAGSWQPVCGDINVMKTICTETGCGGVITPTAADIMTNSKAKVIKCDQAFQSLVNCTVTKEPCDKQRIPRVRCSGWSRPVVVGKSACSGGVFVKTEAPERLHAMSSTGWGDRESRALCKSLDCGDLVTNSSGPTVSFENWWNKTYNCNDGDQSIWNCEEKHLPVEKQQLNISCQEHRFINLTDLCYGEVIISGKRRERVCKTGWTEFMSRILCQHLECGNPVDTDYAASPLTESLNFNLTDQCGGEIQVLYGGELKPACLKKGNTPSLLCNQVKGCGNVNSSKKSLPRRGQRKDHLSFSCDLDKDLEYCMRLSSCEKDDLTELYCDGFKEITPPPELPINFIVGVSVGLPLLVIAIALVLWQRRHILYRLRGRRAFSQTRSTLASDNFEDIELNVKEERDIGLKSQANGQGKGLDSQASSEYDDVDEEADAGFNSADEAPPLPDRPALGGELDDGDDYTDGYDDVDQLPLEEEEDPEEPGVPPQPEEGSVPVPLDEEDYVQPDDDK</sequence>
<feature type="compositionally biased region" description="Acidic residues" evidence="8">
    <location>
        <begin position="1212"/>
        <end position="1224"/>
    </location>
</feature>
<reference evidence="12" key="1">
    <citation type="submission" date="2020-10" db="EMBL/GenBank/DDBJ databases">
        <title>Chromosome-scale genome assembly of the Allis shad, Alosa alosa.</title>
        <authorList>
            <person name="Margot Z."/>
            <person name="Christophe K."/>
            <person name="Cabau C."/>
            <person name="Louis A."/>
            <person name="Berthelot C."/>
            <person name="Parey E."/>
            <person name="Roest Crollius H."/>
            <person name="Montfort J."/>
            <person name="Robinson-Rechavi M."/>
            <person name="Bucao C."/>
            <person name="Bouchez O."/>
            <person name="Gislard M."/>
            <person name="Lluch J."/>
            <person name="Milhes M."/>
            <person name="Lampietro C."/>
            <person name="Lopez Roques C."/>
            <person name="Donnadieu C."/>
            <person name="Braasch I."/>
            <person name="Desvignes T."/>
            <person name="Postlethwait J."/>
            <person name="Bobe J."/>
            <person name="Guiguen Y."/>
        </authorList>
    </citation>
    <scope>NUCLEOTIDE SEQUENCE</scope>
    <source>
        <strain evidence="12">M-15738</strain>
        <tissue evidence="12">Blood</tissue>
    </source>
</reference>
<feature type="domain" description="SRCR" evidence="11">
    <location>
        <begin position="126"/>
        <end position="222"/>
    </location>
</feature>
<dbReference type="GO" id="GO:0005886">
    <property type="term" value="C:plasma membrane"/>
    <property type="evidence" value="ECO:0007669"/>
    <property type="project" value="TreeGrafter"/>
</dbReference>
<name>A0AAV6H476_9TELE</name>
<keyword evidence="9" id="KW-1133">Transmembrane helix</keyword>
<feature type="domain" description="SRCR" evidence="11">
    <location>
        <begin position="789"/>
        <end position="904"/>
    </location>
</feature>
<dbReference type="SMART" id="SM00202">
    <property type="entry name" value="SR"/>
    <property type="match status" value="4"/>
</dbReference>
<feature type="domain" description="SRCR" evidence="11">
    <location>
        <begin position="906"/>
        <end position="989"/>
    </location>
</feature>
<dbReference type="GO" id="GO:0005615">
    <property type="term" value="C:extracellular space"/>
    <property type="evidence" value="ECO:0007669"/>
    <property type="project" value="TreeGrafter"/>
</dbReference>
<dbReference type="PANTHER" id="PTHR48071:SF15">
    <property type="entry name" value="SRCR DOMAIN-CONTAINING PROTEIN"/>
    <property type="match status" value="1"/>
</dbReference>
<dbReference type="InterPro" id="IPR001190">
    <property type="entry name" value="SRCR"/>
</dbReference>
<evidence type="ECO:0000256" key="6">
    <source>
        <dbReference type="ARBA" id="ARBA00023180"/>
    </source>
</evidence>
<keyword evidence="9" id="KW-0812">Transmembrane</keyword>
<organism evidence="12 13">
    <name type="scientific">Alosa alosa</name>
    <name type="common">allis shad</name>
    <dbReference type="NCBI Taxonomy" id="278164"/>
    <lineage>
        <taxon>Eukaryota</taxon>
        <taxon>Metazoa</taxon>
        <taxon>Chordata</taxon>
        <taxon>Craniata</taxon>
        <taxon>Vertebrata</taxon>
        <taxon>Euteleostomi</taxon>
        <taxon>Actinopterygii</taxon>
        <taxon>Neopterygii</taxon>
        <taxon>Teleostei</taxon>
        <taxon>Clupei</taxon>
        <taxon>Clupeiformes</taxon>
        <taxon>Clupeoidei</taxon>
        <taxon>Clupeidae</taxon>
        <taxon>Alosa</taxon>
    </lineage>
</organism>
<dbReference type="GO" id="GO:0004252">
    <property type="term" value="F:serine-type endopeptidase activity"/>
    <property type="evidence" value="ECO:0007669"/>
    <property type="project" value="TreeGrafter"/>
</dbReference>
<feature type="domain" description="SRCR" evidence="11">
    <location>
        <begin position="19"/>
        <end position="120"/>
    </location>
</feature>
<gene>
    <name evidence="12" type="ORF">AALO_G00051770</name>
</gene>
<keyword evidence="5 7" id="KW-1015">Disulfide bond</keyword>
<dbReference type="Gene3D" id="3.10.250.10">
    <property type="entry name" value="SRCR-like domain"/>
    <property type="match status" value="7"/>
</dbReference>
<keyword evidence="2" id="KW-0964">Secreted</keyword>
<protein>
    <recommendedName>
        <fullName evidence="11">SRCR domain-containing protein</fullName>
    </recommendedName>
</protein>
<keyword evidence="4" id="KW-0677">Repeat</keyword>
<feature type="disulfide bond" evidence="7">
    <location>
        <begin position="865"/>
        <end position="875"/>
    </location>
</feature>